<name>A0A9P8RTG9_9PEZI</name>
<proteinExistence type="predicted"/>
<evidence type="ECO:0000313" key="2">
    <source>
        <dbReference type="EMBL" id="KAH0566068.1"/>
    </source>
</evidence>
<dbReference type="EMBL" id="JAGHQM010000037">
    <property type="protein sequence ID" value="KAH0566068.1"/>
    <property type="molecule type" value="Genomic_DNA"/>
</dbReference>
<dbReference type="AlphaFoldDB" id="A0A9P8RTG9"/>
<dbReference type="PANTHER" id="PTHR38119:SF1">
    <property type="entry name" value="BTB DOMAIN-CONTAINING PROTEIN"/>
    <property type="match status" value="1"/>
</dbReference>
<gene>
    <name evidence="2" type="ORF">GP486_000533</name>
</gene>
<keyword evidence="3" id="KW-1185">Reference proteome</keyword>
<feature type="compositionally biased region" description="Basic residues" evidence="1">
    <location>
        <begin position="11"/>
        <end position="20"/>
    </location>
</feature>
<feature type="compositionally biased region" description="Low complexity" evidence="1">
    <location>
        <begin position="364"/>
        <end position="384"/>
    </location>
</feature>
<feature type="region of interest" description="Disordered" evidence="1">
    <location>
        <begin position="1"/>
        <end position="30"/>
    </location>
</feature>
<feature type="region of interest" description="Disordered" evidence="1">
    <location>
        <begin position="350"/>
        <end position="391"/>
    </location>
</feature>
<protein>
    <recommendedName>
        <fullName evidence="4">BTB domain-containing protein</fullName>
    </recommendedName>
</protein>
<evidence type="ECO:0008006" key="4">
    <source>
        <dbReference type="Google" id="ProtNLM"/>
    </source>
</evidence>
<organism evidence="2 3">
    <name type="scientific">Trichoglossum hirsutum</name>
    <dbReference type="NCBI Taxonomy" id="265104"/>
    <lineage>
        <taxon>Eukaryota</taxon>
        <taxon>Fungi</taxon>
        <taxon>Dikarya</taxon>
        <taxon>Ascomycota</taxon>
        <taxon>Pezizomycotina</taxon>
        <taxon>Geoglossomycetes</taxon>
        <taxon>Geoglossales</taxon>
        <taxon>Geoglossaceae</taxon>
        <taxon>Trichoglossum</taxon>
    </lineage>
</organism>
<evidence type="ECO:0000313" key="3">
    <source>
        <dbReference type="Proteomes" id="UP000750711"/>
    </source>
</evidence>
<dbReference type="PANTHER" id="PTHR38119">
    <property type="entry name" value="BTB DOMAIN-CONTAINING PROTEIN-RELATED"/>
    <property type="match status" value="1"/>
</dbReference>
<evidence type="ECO:0000256" key="1">
    <source>
        <dbReference type="SAM" id="MobiDB-lite"/>
    </source>
</evidence>
<accession>A0A9P8RTG9</accession>
<reference evidence="2" key="1">
    <citation type="submission" date="2021-03" db="EMBL/GenBank/DDBJ databases">
        <title>Comparative genomics and phylogenomic investigation of the class Geoglossomycetes provide insights into ecological specialization and systematics.</title>
        <authorList>
            <person name="Melie T."/>
            <person name="Pirro S."/>
            <person name="Miller A.N."/>
            <person name="Quandt A."/>
        </authorList>
    </citation>
    <scope>NUCLEOTIDE SEQUENCE</scope>
    <source>
        <strain evidence="2">CAQ_001_2017</strain>
    </source>
</reference>
<comment type="caution">
    <text evidence="2">The sequence shown here is derived from an EMBL/GenBank/DDBJ whole genome shotgun (WGS) entry which is preliminary data.</text>
</comment>
<sequence length="485" mass="54551">MRGPPSVASTSRRHGRHRSHYGGSSYQPQNDFPVFTHTGDVEILVSAGGKEQKYLLHRLILAQCSGFFEAGTSEEWSRAQALSGPASGDEAQRPPAIMAKGEGRSRWRYELDWGDNSDGEVPMLVQKNPSSTIFGGDNIPRPPPARSSRPAAPQNGFFRSMANFSALHIPHTSNSPDDPANDILRDYDNLFRIFYNYTPALDALNIASAYVQCKSLLLLADMYDALEVVGPRVDHHLLQFQGRLWKQIAKYPPSYLKLGYMARSKVIFKEALVHVVGQWPRDFQHLRNQLPEQVLDVIEDKVEELEDMKAKIEGRLFRLTLTTPRGDRVTPTNNYLDWTAVSLFRQWLAENTTPSPSPPPPPSSTSNNNTTNNNSNLANASPRSAPLPAPPANTGRIYRLIGQGGPSYLGHDELKRFLKLRPEDYSRDNLRRFERRMEELKGLAREHVKPLMRNTLEMEMGGKEGGGIGYLTCTKVGERDFPWEE</sequence>
<dbReference type="Proteomes" id="UP000750711">
    <property type="component" value="Unassembled WGS sequence"/>
</dbReference>